<dbReference type="GO" id="GO:0033588">
    <property type="term" value="C:elongator holoenzyme complex"/>
    <property type="evidence" value="ECO:0007669"/>
    <property type="project" value="InterPro"/>
</dbReference>
<dbReference type="CDD" id="cd19495">
    <property type="entry name" value="Elp6"/>
    <property type="match status" value="1"/>
</dbReference>
<dbReference type="Proteomes" id="UP000019376">
    <property type="component" value="Unassembled WGS sequence"/>
</dbReference>
<feature type="region of interest" description="Disordered" evidence="3">
    <location>
        <begin position="134"/>
        <end position="155"/>
    </location>
</feature>
<organism evidence="4 5">
    <name type="scientific">Penicillium oxalicum (strain 114-2 / CGMCC 5302)</name>
    <name type="common">Penicillium decumbens</name>
    <dbReference type="NCBI Taxonomy" id="933388"/>
    <lineage>
        <taxon>Eukaryota</taxon>
        <taxon>Fungi</taxon>
        <taxon>Dikarya</taxon>
        <taxon>Ascomycota</taxon>
        <taxon>Pezizomycotina</taxon>
        <taxon>Eurotiomycetes</taxon>
        <taxon>Eurotiomycetidae</taxon>
        <taxon>Eurotiales</taxon>
        <taxon>Aspergillaceae</taxon>
        <taxon>Penicillium</taxon>
    </lineage>
</organism>
<evidence type="ECO:0000313" key="5">
    <source>
        <dbReference type="Proteomes" id="UP000019376"/>
    </source>
</evidence>
<dbReference type="EMBL" id="KB644409">
    <property type="protein sequence ID" value="EPS26885.1"/>
    <property type="molecule type" value="Genomic_DNA"/>
</dbReference>
<dbReference type="PANTHER" id="PTHR16184:SF6">
    <property type="entry name" value="ELONGATOR COMPLEX PROTEIN 6"/>
    <property type="match status" value="1"/>
</dbReference>
<dbReference type="InterPro" id="IPR018627">
    <property type="entry name" value="ELP6"/>
</dbReference>
<dbReference type="AlphaFoldDB" id="S7Z8J3"/>
<keyword evidence="5" id="KW-1185">Reference proteome</keyword>
<gene>
    <name evidence="4" type="ORF">PDE_01825</name>
</gene>
<sequence length="334" mass="36080">MPSQPPLPPLLSPYLSDQPESSLTVVSSVLGATSNWLVLRYLYAALSTNGKVSSPGHDELIPSTQQKVVLVSFLRSWDFWRTEAKRLGLDLARLKDKQQFVFVDGLSELFTAPGHASSSPVNAGSTARASLPIRSQAGPVSGRVPLQQPAQEPRSRGELSGFMKLHFHGHGTAALDAMERDIIAGITRQKSSDEVLLIIDQPDFLLAATGPSLGIGATEMAEWVMGLQQHAHATVLTLAADSPLIHNASTYGHGETTLVETEHASFAIGLAHRARTVMQLRMLETGAARDVSGVLRISRGGGWNAEMKNGLDERELLYYIQRDGGLRVFGRGES</sequence>
<reference evidence="4 5" key="1">
    <citation type="journal article" date="2013" name="PLoS ONE">
        <title>Genomic and secretomic analyses reveal unique features of the lignocellulolytic enzyme system of Penicillium decumbens.</title>
        <authorList>
            <person name="Liu G."/>
            <person name="Zhang L."/>
            <person name="Wei X."/>
            <person name="Zou G."/>
            <person name="Qin Y."/>
            <person name="Ma L."/>
            <person name="Li J."/>
            <person name="Zheng H."/>
            <person name="Wang S."/>
            <person name="Wang C."/>
            <person name="Xun L."/>
            <person name="Zhao G.-P."/>
            <person name="Zhou Z."/>
            <person name="Qu Y."/>
        </authorList>
    </citation>
    <scope>NUCLEOTIDE SEQUENCE [LARGE SCALE GENOMIC DNA]</scope>
    <source>
        <strain evidence="5">114-2 / CGMCC 5302</strain>
    </source>
</reference>
<dbReference type="PhylomeDB" id="S7Z8J3"/>
<protein>
    <recommendedName>
        <fullName evidence="6">Elongator complex protein 6</fullName>
    </recommendedName>
</protein>
<comment type="similarity">
    <text evidence="2">Belongs to the ELP6 family.</text>
</comment>
<dbReference type="Gene3D" id="3.40.50.300">
    <property type="entry name" value="P-loop containing nucleotide triphosphate hydrolases"/>
    <property type="match status" value="1"/>
</dbReference>
<evidence type="ECO:0000256" key="3">
    <source>
        <dbReference type="SAM" id="MobiDB-lite"/>
    </source>
</evidence>
<dbReference type="GO" id="GO:0002098">
    <property type="term" value="P:tRNA wobble uridine modification"/>
    <property type="evidence" value="ECO:0007669"/>
    <property type="project" value="InterPro"/>
</dbReference>
<dbReference type="UniPathway" id="UPA00988"/>
<dbReference type="PANTHER" id="PTHR16184">
    <property type="entry name" value="ELONGATOR COMPLEX PROTEIN 6"/>
    <property type="match status" value="1"/>
</dbReference>
<dbReference type="HOGENOM" id="CLU_059771_0_0_1"/>
<name>S7Z8J3_PENO1</name>
<evidence type="ECO:0000256" key="2">
    <source>
        <dbReference type="ARBA" id="ARBA00008837"/>
    </source>
</evidence>
<evidence type="ECO:0000256" key="1">
    <source>
        <dbReference type="ARBA" id="ARBA00005043"/>
    </source>
</evidence>
<comment type="pathway">
    <text evidence="1">tRNA modification; 5-methoxycarbonylmethyl-2-thiouridine-tRNA biosynthesis.</text>
</comment>
<evidence type="ECO:0008006" key="6">
    <source>
        <dbReference type="Google" id="ProtNLM"/>
    </source>
</evidence>
<dbReference type="InterPro" id="IPR027417">
    <property type="entry name" value="P-loop_NTPase"/>
</dbReference>
<accession>S7Z8J3</accession>
<evidence type="ECO:0000313" key="4">
    <source>
        <dbReference type="EMBL" id="EPS26885.1"/>
    </source>
</evidence>
<proteinExistence type="inferred from homology"/>
<dbReference type="OrthoDB" id="9995306at2759"/>
<dbReference type="eggNOG" id="ENOG502QSI3">
    <property type="taxonomic scope" value="Eukaryota"/>
</dbReference>